<dbReference type="Proteomes" id="UP000029585">
    <property type="component" value="Unassembled WGS sequence"/>
</dbReference>
<gene>
    <name evidence="2" type="ORF">HMPREF9460_01525</name>
</gene>
<dbReference type="GO" id="GO:0022857">
    <property type="term" value="F:transmembrane transporter activity"/>
    <property type="evidence" value="ECO:0007669"/>
    <property type="project" value="InterPro"/>
</dbReference>
<proteinExistence type="predicted"/>
<comment type="caution">
    <text evidence="2">The sequence shown here is derived from an EMBL/GenBank/DDBJ whole genome shotgun (WGS) entry which is preliminary data.</text>
</comment>
<evidence type="ECO:0000256" key="1">
    <source>
        <dbReference type="SAM" id="Phobius"/>
    </source>
</evidence>
<keyword evidence="1" id="KW-0812">Transmembrane</keyword>
<dbReference type="AlphaFoldDB" id="A0A096B9H1"/>
<name>A0A096B9H1_FLAPL</name>
<feature type="transmembrane region" description="Helical" evidence="1">
    <location>
        <begin position="87"/>
        <end position="112"/>
    </location>
</feature>
<dbReference type="Gene3D" id="1.10.1760.20">
    <property type="match status" value="1"/>
</dbReference>
<organism evidence="2 3">
    <name type="scientific">Flavonifractor plautii 1_3_50AFAA</name>
    <dbReference type="NCBI Taxonomy" id="742738"/>
    <lineage>
        <taxon>Bacteria</taxon>
        <taxon>Bacillati</taxon>
        <taxon>Bacillota</taxon>
        <taxon>Clostridia</taxon>
        <taxon>Eubacteriales</taxon>
        <taxon>Oscillospiraceae</taxon>
        <taxon>Flavonifractor</taxon>
    </lineage>
</organism>
<feature type="transmembrane region" description="Helical" evidence="1">
    <location>
        <begin position="58"/>
        <end position="75"/>
    </location>
</feature>
<dbReference type="InterPro" id="IPR024529">
    <property type="entry name" value="ECF_trnsprt_substrate-spec"/>
</dbReference>
<keyword evidence="1" id="KW-1133">Transmembrane helix</keyword>
<feature type="transmembrane region" description="Helical" evidence="1">
    <location>
        <begin position="124"/>
        <end position="151"/>
    </location>
</feature>
<sequence length="203" mass="21051">MRASEKTRRLTGLALMTAIIVVLQVVASFVKFGPFTITLALAPILIGAALYGPKAGACLGGVFGAVVLLACILGWDPGGAILWNANPFLTALVCLGKGILAGLAAGLVYRAIAWGGKSHSSGRMLGGSIAAGIVSPVVNTGLFLLGLFFLFPTYLEAWATGAGQTVITYMIFTMVSINFVLELLINLVLSTVIVRVVSARSHS</sequence>
<evidence type="ECO:0008006" key="4">
    <source>
        <dbReference type="Google" id="ProtNLM"/>
    </source>
</evidence>
<dbReference type="EMBL" id="ADLO01000054">
    <property type="protein sequence ID" value="KGF55691.1"/>
    <property type="molecule type" value="Genomic_DNA"/>
</dbReference>
<evidence type="ECO:0000313" key="2">
    <source>
        <dbReference type="EMBL" id="KGF55691.1"/>
    </source>
</evidence>
<dbReference type="GeneID" id="63973438"/>
<evidence type="ECO:0000313" key="3">
    <source>
        <dbReference type="Proteomes" id="UP000029585"/>
    </source>
</evidence>
<dbReference type="HOGENOM" id="CLU_088550_2_0_9"/>
<feature type="transmembrane region" description="Helical" evidence="1">
    <location>
        <begin position="171"/>
        <end position="197"/>
    </location>
</feature>
<dbReference type="Pfam" id="PF12822">
    <property type="entry name" value="ECF_trnsprt"/>
    <property type="match status" value="1"/>
</dbReference>
<keyword evidence="3" id="KW-1185">Reference proteome</keyword>
<keyword evidence="1" id="KW-0472">Membrane</keyword>
<dbReference type="RefSeq" id="WP_007488994.1">
    <property type="nucleotide sequence ID" value="NZ_KN174162.1"/>
</dbReference>
<feature type="transmembrane region" description="Helical" evidence="1">
    <location>
        <begin position="35"/>
        <end position="51"/>
    </location>
</feature>
<protein>
    <recommendedName>
        <fullName evidence="4">ECF transporter S component</fullName>
    </recommendedName>
</protein>
<dbReference type="PATRIC" id="fig|742738.3.peg.1571"/>
<feature type="transmembrane region" description="Helical" evidence="1">
    <location>
        <begin position="12"/>
        <end position="29"/>
    </location>
</feature>
<reference evidence="2 3" key="1">
    <citation type="submission" date="2011-08" db="EMBL/GenBank/DDBJ databases">
        <title>The Genome Sequence of Clostridium orbiscindens 1_3_50AFAA.</title>
        <authorList>
            <consortium name="The Broad Institute Genome Sequencing Platform"/>
            <person name="Earl A."/>
            <person name="Ward D."/>
            <person name="Feldgarden M."/>
            <person name="Gevers D."/>
            <person name="Daigneault M."/>
            <person name="Strauss J."/>
            <person name="Allen-Vercoe E."/>
            <person name="Young S.K."/>
            <person name="Zeng Q."/>
            <person name="Gargeya S."/>
            <person name="Fitzgerald M."/>
            <person name="Haas B."/>
            <person name="Abouelleil A."/>
            <person name="Alvarado L."/>
            <person name="Arachchi H.M."/>
            <person name="Berlin A."/>
            <person name="Brown A."/>
            <person name="Chapman S.B."/>
            <person name="Chen Z."/>
            <person name="Dunbar C."/>
            <person name="Freedman E."/>
            <person name="Gearin G."/>
            <person name="Gellesch M."/>
            <person name="Goldberg J."/>
            <person name="Griggs A."/>
            <person name="Gujja S."/>
            <person name="Heiman D."/>
            <person name="Howarth C."/>
            <person name="Larson L."/>
            <person name="Lui A."/>
            <person name="MacDonald P.J.P."/>
            <person name="Montmayeur A."/>
            <person name="Murphy C."/>
            <person name="Neiman D."/>
            <person name="Pearson M."/>
            <person name="Priest M."/>
            <person name="Roberts A."/>
            <person name="Saif S."/>
            <person name="Shea T."/>
            <person name="Shenoy N."/>
            <person name="Sisk P."/>
            <person name="Stolte C."/>
            <person name="Sykes S."/>
            <person name="Wortman J."/>
            <person name="Nusbaum C."/>
            <person name="Birren B."/>
        </authorList>
    </citation>
    <scope>NUCLEOTIDE SEQUENCE [LARGE SCALE GENOMIC DNA]</scope>
    <source>
        <strain evidence="2 3">1_3_50AFAA</strain>
    </source>
</reference>
<accession>A0A096B9H1</accession>
<dbReference type="eggNOG" id="COG4684">
    <property type="taxonomic scope" value="Bacteria"/>
</dbReference>